<dbReference type="Proteomes" id="UP000499080">
    <property type="component" value="Unassembled WGS sequence"/>
</dbReference>
<proteinExistence type="predicted"/>
<name>A0A4Y2DG40_ARAVE</name>
<dbReference type="EMBL" id="BGPR01000362">
    <property type="protein sequence ID" value="GBM15651.1"/>
    <property type="molecule type" value="Genomic_DNA"/>
</dbReference>
<sequence length="120" mass="13725">MIIDVTRNHVMSNPKKKKLCSLRFSTTKVRCTMNLYQLDKLLTVRSSFERTEGGNPKKTSRQMARRMVTALRQFSLPHIDCCEDMARRKEHSTPPPTSLLTGFSTIGFLALPQDQNGPER</sequence>
<evidence type="ECO:0000313" key="2">
    <source>
        <dbReference type="Proteomes" id="UP000499080"/>
    </source>
</evidence>
<keyword evidence="2" id="KW-1185">Reference proteome</keyword>
<dbReference type="AlphaFoldDB" id="A0A4Y2DG40"/>
<evidence type="ECO:0000313" key="1">
    <source>
        <dbReference type="EMBL" id="GBM15651.1"/>
    </source>
</evidence>
<accession>A0A4Y2DG40</accession>
<reference evidence="1 2" key="1">
    <citation type="journal article" date="2019" name="Sci. Rep.">
        <title>Orb-weaving spider Araneus ventricosus genome elucidates the spidroin gene catalogue.</title>
        <authorList>
            <person name="Kono N."/>
            <person name="Nakamura H."/>
            <person name="Ohtoshi R."/>
            <person name="Moran D.A.P."/>
            <person name="Shinohara A."/>
            <person name="Yoshida Y."/>
            <person name="Fujiwara M."/>
            <person name="Mori M."/>
            <person name="Tomita M."/>
            <person name="Arakawa K."/>
        </authorList>
    </citation>
    <scope>NUCLEOTIDE SEQUENCE [LARGE SCALE GENOMIC DNA]</scope>
</reference>
<protein>
    <submittedName>
        <fullName evidence="1">Uncharacterized protein</fullName>
    </submittedName>
</protein>
<organism evidence="1 2">
    <name type="scientific">Araneus ventricosus</name>
    <name type="common">Orbweaver spider</name>
    <name type="synonym">Epeira ventricosa</name>
    <dbReference type="NCBI Taxonomy" id="182803"/>
    <lineage>
        <taxon>Eukaryota</taxon>
        <taxon>Metazoa</taxon>
        <taxon>Ecdysozoa</taxon>
        <taxon>Arthropoda</taxon>
        <taxon>Chelicerata</taxon>
        <taxon>Arachnida</taxon>
        <taxon>Araneae</taxon>
        <taxon>Araneomorphae</taxon>
        <taxon>Entelegynae</taxon>
        <taxon>Araneoidea</taxon>
        <taxon>Araneidae</taxon>
        <taxon>Araneus</taxon>
    </lineage>
</organism>
<comment type="caution">
    <text evidence="1">The sequence shown here is derived from an EMBL/GenBank/DDBJ whole genome shotgun (WGS) entry which is preliminary data.</text>
</comment>
<gene>
    <name evidence="1" type="ORF">AVEN_95272_1</name>
</gene>